<sequence length="57" mass="6510">MRNGEKGEHVNAHVNQLMGIDFHDFIQKEASSSTMELAEEFGVPLRSVISLRKKIKR</sequence>
<name>A0ABT8E4F1_9BACL</name>
<dbReference type="EMBL" id="JAUHLN010000001">
    <property type="protein sequence ID" value="MDN4072766.1"/>
    <property type="molecule type" value="Genomic_DNA"/>
</dbReference>
<protein>
    <submittedName>
        <fullName evidence="1">RNA polymerase subunit sigma-70</fullName>
    </submittedName>
</protein>
<evidence type="ECO:0000313" key="1">
    <source>
        <dbReference type="EMBL" id="MDN4072766.1"/>
    </source>
</evidence>
<reference evidence="1" key="1">
    <citation type="submission" date="2023-06" db="EMBL/GenBank/DDBJ databases">
        <title>Draft Genome Sequences of Representative Paenibacillus Polymyxa, Bacillus cereus, Fictibacillus sp., and Brevibacillus agri Strains Isolated from Amazonian Dark Earth.</title>
        <authorList>
            <person name="Pellegrinetti T.A."/>
            <person name="Cunha I.C.M."/>
            <person name="Chaves M.G."/>
            <person name="Freitas A.S."/>
            <person name="Silva A.V.R."/>
            <person name="Tsai S.M."/>
            <person name="Mendes L.W."/>
        </authorList>
    </citation>
    <scope>NUCLEOTIDE SEQUENCE</scope>
    <source>
        <strain evidence="1">CENA-BCM004</strain>
    </source>
</reference>
<evidence type="ECO:0000313" key="2">
    <source>
        <dbReference type="Proteomes" id="UP001168694"/>
    </source>
</evidence>
<comment type="caution">
    <text evidence="1">The sequence shown here is derived from an EMBL/GenBank/DDBJ whole genome shotgun (WGS) entry which is preliminary data.</text>
</comment>
<dbReference type="Proteomes" id="UP001168694">
    <property type="component" value="Unassembled WGS sequence"/>
</dbReference>
<dbReference type="RefSeq" id="WP_290399072.1">
    <property type="nucleotide sequence ID" value="NZ_JAUHLN010000001.1"/>
</dbReference>
<organism evidence="1 2">
    <name type="scientific">Fictibacillus terranigra</name>
    <dbReference type="NCBI Taxonomy" id="3058424"/>
    <lineage>
        <taxon>Bacteria</taxon>
        <taxon>Bacillati</taxon>
        <taxon>Bacillota</taxon>
        <taxon>Bacilli</taxon>
        <taxon>Bacillales</taxon>
        <taxon>Fictibacillaceae</taxon>
        <taxon>Fictibacillus</taxon>
    </lineage>
</organism>
<accession>A0ABT8E4F1</accession>
<proteinExistence type="predicted"/>
<gene>
    <name evidence="1" type="ORF">QYF49_06930</name>
</gene>
<keyword evidence="2" id="KW-1185">Reference proteome</keyword>